<dbReference type="EMBL" id="CP013118">
    <property type="protein sequence ID" value="ALO17308.1"/>
    <property type="molecule type" value="Genomic_DNA"/>
</dbReference>
<evidence type="ECO:0000313" key="1">
    <source>
        <dbReference type="EMBL" id="ALO17308.1"/>
    </source>
</evidence>
<dbReference type="AlphaFoldDB" id="A0A0S2I5R9"/>
<evidence type="ECO:0000313" key="2">
    <source>
        <dbReference type="Proteomes" id="UP000064893"/>
    </source>
</evidence>
<evidence type="ECO:0008006" key="3">
    <source>
        <dbReference type="Google" id="ProtNLM"/>
    </source>
</evidence>
<dbReference type="RefSeq" id="WP_057954596.1">
    <property type="nucleotide sequence ID" value="NZ_CP013118.1"/>
</dbReference>
<dbReference type="OrthoDB" id="9813075at2"/>
<reference evidence="1 2" key="1">
    <citation type="submission" date="2015-11" db="EMBL/GenBank/DDBJ databases">
        <title>Description and complete genome sequence of a novel strain predominating in hypersaline microbial mats and representing a new family of the Bacteriodetes phylum.</title>
        <authorList>
            <person name="Spring S."/>
            <person name="Bunk B."/>
            <person name="Sproer C."/>
            <person name="Klenk H.-P."/>
        </authorList>
    </citation>
    <scope>NUCLEOTIDE SEQUENCE [LARGE SCALE GENOMIC DNA]</scope>
    <source>
        <strain evidence="1 2">L21-Spi-D4</strain>
    </source>
</reference>
<sequence>MKNLLFIISVTMVLFAATDPVQGKNIPPTNKSEELSYIKHLIDQNIDYPKACSQFDCGIVKAKIKINVNQGISVLEINGNPVLTEYIINQLQHITVAYPRLIGRELICNFDFRKN</sequence>
<proteinExistence type="predicted"/>
<name>A0A0S2I5R9_9BACT</name>
<gene>
    <name evidence="1" type="ORF">L21SP5_03710</name>
</gene>
<protein>
    <recommendedName>
        <fullName evidence="3">TonB C-terminal domain-containing protein</fullName>
    </recommendedName>
</protein>
<accession>A0A0S2I5R9</accession>
<dbReference type="Proteomes" id="UP000064893">
    <property type="component" value="Chromosome"/>
</dbReference>
<keyword evidence="2" id="KW-1185">Reference proteome</keyword>
<organism evidence="1 2">
    <name type="scientific">Salinivirga cyanobacteriivorans</name>
    <dbReference type="NCBI Taxonomy" id="1307839"/>
    <lineage>
        <taxon>Bacteria</taxon>
        <taxon>Pseudomonadati</taxon>
        <taxon>Bacteroidota</taxon>
        <taxon>Bacteroidia</taxon>
        <taxon>Bacteroidales</taxon>
        <taxon>Salinivirgaceae</taxon>
        <taxon>Salinivirga</taxon>
    </lineage>
</organism>
<dbReference type="KEGG" id="blq:L21SP5_03710"/>